<protein>
    <recommendedName>
        <fullName evidence="10">Amino acid transporter transmembrane domain-containing protein</fullName>
    </recommendedName>
</protein>
<evidence type="ECO:0000256" key="6">
    <source>
        <dbReference type="ARBA" id="ARBA00022970"/>
    </source>
</evidence>
<organism evidence="11 12">
    <name type="scientific">Rhizopus stolonifer</name>
    <name type="common">Rhizopus nigricans</name>
    <dbReference type="NCBI Taxonomy" id="4846"/>
    <lineage>
        <taxon>Eukaryota</taxon>
        <taxon>Fungi</taxon>
        <taxon>Fungi incertae sedis</taxon>
        <taxon>Mucoromycota</taxon>
        <taxon>Mucoromycotina</taxon>
        <taxon>Mucoromycetes</taxon>
        <taxon>Mucorales</taxon>
        <taxon>Mucorineae</taxon>
        <taxon>Rhizopodaceae</taxon>
        <taxon>Rhizopus</taxon>
    </lineage>
</organism>
<comment type="caution">
    <text evidence="11">The sequence shown here is derived from an EMBL/GenBank/DDBJ whole genome shotgun (WGS) entry which is preliminary data.</text>
</comment>
<dbReference type="InterPro" id="IPR013057">
    <property type="entry name" value="AA_transpt_TM"/>
</dbReference>
<evidence type="ECO:0000256" key="7">
    <source>
        <dbReference type="ARBA" id="ARBA00022989"/>
    </source>
</evidence>
<evidence type="ECO:0000313" key="12">
    <source>
        <dbReference type="Proteomes" id="UP000253551"/>
    </source>
</evidence>
<evidence type="ECO:0000256" key="3">
    <source>
        <dbReference type="ARBA" id="ARBA00022448"/>
    </source>
</evidence>
<accession>A0A367IP29</accession>
<dbReference type="Pfam" id="PF01490">
    <property type="entry name" value="Aa_trans"/>
    <property type="match status" value="1"/>
</dbReference>
<feature type="transmembrane region" description="Helical" evidence="9">
    <location>
        <begin position="83"/>
        <end position="106"/>
    </location>
</feature>
<sequence>FLKKLDSLKYTSIVALFAVVYLCIIVIYYYHPIQDSAEIEYFTVSSSIFGHLPVFVFSFTCHQNIFSVYNELRDNSRRSITRVICLSIGSSAFIYEGIAILGYLSFGKNVLSNVIMEYSSSYFVAGGRLAMVILVVFSYPLQAHPCRASLDKVLGKEKAERSVFKYFAMTTTILILSYIVAITVTKLDVILSFVGSTGSTTISFILPGLFYYKIHEQDPWRPGKIMAVVLSVYGLLIMAFCLTFNIMRITSH</sequence>
<evidence type="ECO:0000256" key="1">
    <source>
        <dbReference type="ARBA" id="ARBA00004128"/>
    </source>
</evidence>
<name>A0A367IP29_RHIST</name>
<dbReference type="GO" id="GO:0000329">
    <property type="term" value="C:fungal-type vacuole membrane"/>
    <property type="evidence" value="ECO:0007669"/>
    <property type="project" value="TreeGrafter"/>
</dbReference>
<feature type="domain" description="Amino acid transporter transmembrane" evidence="10">
    <location>
        <begin position="1"/>
        <end position="245"/>
    </location>
</feature>
<dbReference type="EMBL" id="PJQM01006614">
    <property type="protein sequence ID" value="RCH79389.1"/>
    <property type="molecule type" value="Genomic_DNA"/>
</dbReference>
<dbReference type="PANTHER" id="PTHR22950:SF678">
    <property type="entry name" value="VACUOLAR AMINO ACID TRANSPORTER 5-RELATED"/>
    <property type="match status" value="1"/>
</dbReference>
<dbReference type="PANTHER" id="PTHR22950">
    <property type="entry name" value="AMINO ACID TRANSPORTER"/>
    <property type="match status" value="1"/>
</dbReference>
<evidence type="ECO:0000256" key="2">
    <source>
        <dbReference type="ARBA" id="ARBA00008066"/>
    </source>
</evidence>
<dbReference type="Proteomes" id="UP000253551">
    <property type="component" value="Unassembled WGS sequence"/>
</dbReference>
<evidence type="ECO:0000313" key="11">
    <source>
        <dbReference type="EMBL" id="RCH79389.1"/>
    </source>
</evidence>
<comment type="subcellular location">
    <subcellularLocation>
        <location evidence="1">Vacuole membrane</location>
        <topology evidence="1">Multi-pass membrane protein</topology>
    </subcellularLocation>
</comment>
<keyword evidence="3" id="KW-0813">Transport</keyword>
<dbReference type="OrthoDB" id="438545at2759"/>
<dbReference type="AlphaFoldDB" id="A0A367IP29"/>
<evidence type="ECO:0000259" key="10">
    <source>
        <dbReference type="Pfam" id="PF01490"/>
    </source>
</evidence>
<feature type="non-terminal residue" evidence="11">
    <location>
        <position position="1"/>
    </location>
</feature>
<keyword evidence="12" id="KW-1185">Reference proteome</keyword>
<evidence type="ECO:0000256" key="9">
    <source>
        <dbReference type="SAM" id="Phobius"/>
    </source>
</evidence>
<keyword evidence="8 9" id="KW-0472">Membrane</keyword>
<feature type="transmembrane region" description="Helical" evidence="9">
    <location>
        <begin position="190"/>
        <end position="212"/>
    </location>
</feature>
<dbReference type="STRING" id="4846.A0A367IP29"/>
<dbReference type="GO" id="GO:0061459">
    <property type="term" value="F:L-arginine transmembrane transporter activity"/>
    <property type="evidence" value="ECO:0007669"/>
    <property type="project" value="TreeGrafter"/>
</dbReference>
<keyword evidence="5 9" id="KW-0812">Transmembrane</keyword>
<dbReference type="GO" id="GO:0005290">
    <property type="term" value="F:L-histidine transmembrane transporter activity"/>
    <property type="evidence" value="ECO:0007669"/>
    <property type="project" value="TreeGrafter"/>
</dbReference>
<keyword evidence="4" id="KW-0926">Vacuole</keyword>
<feature type="transmembrane region" description="Helical" evidence="9">
    <location>
        <begin position="42"/>
        <end position="62"/>
    </location>
</feature>
<evidence type="ECO:0000256" key="8">
    <source>
        <dbReference type="ARBA" id="ARBA00023136"/>
    </source>
</evidence>
<feature type="transmembrane region" description="Helical" evidence="9">
    <location>
        <begin position="121"/>
        <end position="142"/>
    </location>
</feature>
<feature type="transmembrane region" description="Helical" evidence="9">
    <location>
        <begin position="224"/>
        <end position="247"/>
    </location>
</feature>
<gene>
    <name evidence="11" type="ORF">CU098_000541</name>
</gene>
<feature type="transmembrane region" description="Helical" evidence="9">
    <location>
        <begin position="12"/>
        <end position="30"/>
    </location>
</feature>
<dbReference type="GO" id="GO:0015189">
    <property type="term" value="F:L-lysine transmembrane transporter activity"/>
    <property type="evidence" value="ECO:0007669"/>
    <property type="project" value="TreeGrafter"/>
</dbReference>
<keyword evidence="7 9" id="KW-1133">Transmembrane helix</keyword>
<evidence type="ECO:0000256" key="4">
    <source>
        <dbReference type="ARBA" id="ARBA00022554"/>
    </source>
</evidence>
<dbReference type="GO" id="GO:0015194">
    <property type="term" value="F:L-serine transmembrane transporter activity"/>
    <property type="evidence" value="ECO:0007669"/>
    <property type="project" value="TreeGrafter"/>
</dbReference>
<proteinExistence type="inferred from homology"/>
<dbReference type="GO" id="GO:0005302">
    <property type="term" value="F:L-tyrosine transmembrane transporter activity"/>
    <property type="evidence" value="ECO:0007669"/>
    <property type="project" value="TreeGrafter"/>
</dbReference>
<comment type="similarity">
    <text evidence="2">Belongs to the amino acid/polyamine transporter 2 family.</text>
</comment>
<keyword evidence="6" id="KW-0029">Amino-acid transport</keyword>
<reference evidence="11 12" key="1">
    <citation type="journal article" date="2018" name="G3 (Bethesda)">
        <title>Phylogenetic and Phylogenomic Definition of Rhizopus Species.</title>
        <authorList>
            <person name="Gryganskyi A.P."/>
            <person name="Golan J."/>
            <person name="Dolatabadi S."/>
            <person name="Mondo S."/>
            <person name="Robb S."/>
            <person name="Idnurm A."/>
            <person name="Muszewska A."/>
            <person name="Steczkiewicz K."/>
            <person name="Masonjones S."/>
            <person name="Liao H.L."/>
            <person name="Gajdeczka M.T."/>
            <person name="Anike F."/>
            <person name="Vuek A."/>
            <person name="Anishchenko I.M."/>
            <person name="Voigt K."/>
            <person name="de Hoog G.S."/>
            <person name="Smith M.E."/>
            <person name="Heitman J."/>
            <person name="Vilgalys R."/>
            <person name="Stajich J.E."/>
        </authorList>
    </citation>
    <scope>NUCLEOTIDE SEQUENCE [LARGE SCALE GENOMIC DNA]</scope>
    <source>
        <strain evidence="11 12">LSU 92-RS-03</strain>
    </source>
</reference>
<dbReference type="GO" id="GO:0005313">
    <property type="term" value="F:L-glutamate transmembrane transporter activity"/>
    <property type="evidence" value="ECO:0007669"/>
    <property type="project" value="TreeGrafter"/>
</dbReference>
<feature type="transmembrane region" description="Helical" evidence="9">
    <location>
        <begin position="163"/>
        <end position="184"/>
    </location>
</feature>
<evidence type="ECO:0000256" key="5">
    <source>
        <dbReference type="ARBA" id="ARBA00022692"/>
    </source>
</evidence>